<dbReference type="Gramene" id="PNT70499">
    <property type="protein sequence ID" value="PNT70499"/>
    <property type="gene ID" value="BRADI_2g13000v3"/>
</dbReference>
<dbReference type="OMA" id="HGVLYFC"/>
<dbReference type="SMART" id="SM00239">
    <property type="entry name" value="C2"/>
    <property type="match status" value="1"/>
</dbReference>
<dbReference type="InterPro" id="IPR035892">
    <property type="entry name" value="C2_domain_sf"/>
</dbReference>
<protein>
    <recommendedName>
        <fullName evidence="1">C2 domain-containing protein</fullName>
    </recommendedName>
</protein>
<evidence type="ECO:0000259" key="1">
    <source>
        <dbReference type="PROSITE" id="PS50004"/>
    </source>
</evidence>
<accession>I1HFB6</accession>
<dbReference type="RefSeq" id="XP_024314991.1">
    <property type="nucleotide sequence ID" value="XM_024459223.1"/>
</dbReference>
<evidence type="ECO:0000313" key="2">
    <source>
        <dbReference type="EMBL" id="KQK04326.1"/>
    </source>
</evidence>
<dbReference type="EnsemblPlants" id="PNT70499">
    <property type="protein sequence ID" value="PNT70499"/>
    <property type="gene ID" value="BRADI_2g13000v3"/>
</dbReference>
<dbReference type="GO" id="GO:0006952">
    <property type="term" value="P:defense response"/>
    <property type="evidence" value="ECO:0007669"/>
    <property type="project" value="InterPro"/>
</dbReference>
<dbReference type="PROSITE" id="PS50004">
    <property type="entry name" value="C2"/>
    <property type="match status" value="1"/>
</dbReference>
<dbReference type="EMBL" id="CM000881">
    <property type="protein sequence ID" value="PNT70499.1"/>
    <property type="molecule type" value="Genomic_DNA"/>
</dbReference>
<reference evidence="2 3" key="1">
    <citation type="journal article" date="2010" name="Nature">
        <title>Genome sequencing and analysis of the model grass Brachypodium distachyon.</title>
        <authorList>
            <consortium name="International Brachypodium Initiative"/>
        </authorList>
    </citation>
    <scope>NUCLEOTIDE SEQUENCE [LARGE SCALE GENOMIC DNA]</scope>
    <source>
        <strain evidence="2">Bd21</strain>
        <strain evidence="3">cv. Bd21</strain>
    </source>
</reference>
<evidence type="ECO:0000313" key="4">
    <source>
        <dbReference type="Proteomes" id="UP000008810"/>
    </source>
</evidence>
<dbReference type="EnsemblPlants" id="KQK04326">
    <property type="protein sequence ID" value="KQK04326"/>
    <property type="gene ID" value="BRADI_2g13000v3"/>
</dbReference>
<dbReference type="OrthoDB" id="884464at2759"/>
<sequence length="293" mass="31761">MAYRILEVTLISASDLKKVTFFSQIRIYAIASISGGDSRMLTHCTQVDRDGGRNPTWNAKFSFPIPPSVDIRGLALHVLLRAEATFFGHHDVGEIFVPLNDLQHGAVASNDLKTVTYQVRRPLTGRAHGVLYFCYKFTDIKAETVLAANVIKAKEDQYIKYAQDSGKAMAHVATYPESQAALAYPPIMSYCTPYGAYPPQPYGYGYTPSPYGYNAAPPPTIYGYTTPPMAAPARQRGGMGMGLGLGLLGGAVGGMMLGDMVGDFEADAAYDAGFNDGMSFKILQSGYERSMSL</sequence>
<dbReference type="EMBL" id="CM000881">
    <property type="protein sequence ID" value="KQK04326.1"/>
    <property type="molecule type" value="Genomic_DNA"/>
</dbReference>
<reference evidence="3" key="3">
    <citation type="submission" date="2018-08" db="UniProtKB">
        <authorList>
            <consortium name="EnsemblPlants"/>
        </authorList>
    </citation>
    <scope>IDENTIFICATION</scope>
    <source>
        <strain evidence="3">cv. Bd21</strain>
    </source>
</reference>
<evidence type="ECO:0000313" key="3">
    <source>
        <dbReference type="EnsemblPlants" id="KQK04326"/>
    </source>
</evidence>
<name>I1HFB6_BRADI</name>
<dbReference type="Gramene" id="PNT70500">
    <property type="protein sequence ID" value="PNT70500"/>
    <property type="gene ID" value="BRADI_2g13000v3"/>
</dbReference>
<gene>
    <name evidence="3" type="primary">LOC100826019</name>
    <name evidence="2" type="ORF">BRADI_2g13000v3</name>
</gene>
<dbReference type="PANTHER" id="PTHR32246">
    <property type="entry name" value="INGRESSION PROTEIN FIC1"/>
    <property type="match status" value="1"/>
</dbReference>
<dbReference type="GeneID" id="100826019"/>
<proteinExistence type="predicted"/>
<dbReference type="SUPFAM" id="SSF49562">
    <property type="entry name" value="C2 domain (Calcium/lipid-binding domain, CaLB)"/>
    <property type="match status" value="1"/>
</dbReference>
<dbReference type="Pfam" id="PF00168">
    <property type="entry name" value="C2"/>
    <property type="match status" value="1"/>
</dbReference>
<feature type="domain" description="C2" evidence="1">
    <location>
        <begin position="1"/>
        <end position="112"/>
    </location>
</feature>
<reference evidence="2" key="2">
    <citation type="submission" date="2017-06" db="EMBL/GenBank/DDBJ databases">
        <title>WGS assembly of Brachypodium distachyon.</title>
        <authorList>
            <consortium name="The International Brachypodium Initiative"/>
            <person name="Lucas S."/>
            <person name="Harmon-Smith M."/>
            <person name="Lail K."/>
            <person name="Tice H."/>
            <person name="Grimwood J."/>
            <person name="Bruce D."/>
            <person name="Barry K."/>
            <person name="Shu S."/>
            <person name="Lindquist E."/>
            <person name="Wang M."/>
            <person name="Pitluck S."/>
            <person name="Vogel J.P."/>
            <person name="Garvin D.F."/>
            <person name="Mockler T.C."/>
            <person name="Schmutz J."/>
            <person name="Rokhsar D."/>
            <person name="Bevan M.W."/>
        </authorList>
    </citation>
    <scope>NUCLEOTIDE SEQUENCE</scope>
    <source>
        <strain evidence="2">Bd21</strain>
    </source>
</reference>
<dbReference type="Gramene" id="KQK04326">
    <property type="protein sequence ID" value="KQK04326"/>
    <property type="gene ID" value="BRADI_2g13000v3"/>
</dbReference>
<dbReference type="eggNOG" id="ENOG502QUNY">
    <property type="taxonomic scope" value="Eukaryota"/>
</dbReference>
<organism evidence="3">
    <name type="scientific">Brachypodium distachyon</name>
    <name type="common">Purple false brome</name>
    <name type="synonym">Trachynia distachya</name>
    <dbReference type="NCBI Taxonomy" id="15368"/>
    <lineage>
        <taxon>Eukaryota</taxon>
        <taxon>Viridiplantae</taxon>
        <taxon>Streptophyta</taxon>
        <taxon>Embryophyta</taxon>
        <taxon>Tracheophyta</taxon>
        <taxon>Spermatophyta</taxon>
        <taxon>Magnoliopsida</taxon>
        <taxon>Liliopsida</taxon>
        <taxon>Poales</taxon>
        <taxon>Poaceae</taxon>
        <taxon>BOP clade</taxon>
        <taxon>Pooideae</taxon>
        <taxon>Stipodae</taxon>
        <taxon>Brachypodieae</taxon>
        <taxon>Brachypodium</taxon>
    </lineage>
</organism>
<dbReference type="HOGENOM" id="CLU_049673_2_0_1"/>
<dbReference type="Proteomes" id="UP000008810">
    <property type="component" value="Chromosome 2"/>
</dbReference>
<keyword evidence="4" id="KW-1185">Reference proteome</keyword>
<dbReference type="InterPro" id="IPR044750">
    <property type="entry name" value="C2_SRC2/BAP"/>
</dbReference>
<dbReference type="RefSeq" id="XP_014753956.1">
    <property type="nucleotide sequence ID" value="XM_014898470.2"/>
</dbReference>
<dbReference type="PANTHER" id="PTHR32246:SF67">
    <property type="entry name" value="OS01G0369500 PROTEIN"/>
    <property type="match status" value="1"/>
</dbReference>
<dbReference type="EnsemblPlants" id="PNT70500">
    <property type="protein sequence ID" value="PNT70500"/>
    <property type="gene ID" value="BRADI_2g13000v3"/>
</dbReference>
<dbReference type="Gene3D" id="2.60.40.150">
    <property type="entry name" value="C2 domain"/>
    <property type="match status" value="1"/>
</dbReference>
<dbReference type="AlphaFoldDB" id="I1HFB6"/>
<dbReference type="EMBL" id="CM000881">
    <property type="protein sequence ID" value="PNT70500.1"/>
    <property type="molecule type" value="Genomic_DNA"/>
</dbReference>
<dbReference type="KEGG" id="bdi:100826019"/>
<dbReference type="RefSeq" id="XP_024314992.1">
    <property type="nucleotide sequence ID" value="XM_024459224.1"/>
</dbReference>
<dbReference type="InterPro" id="IPR000008">
    <property type="entry name" value="C2_dom"/>
</dbReference>
<dbReference type="CDD" id="cd04051">
    <property type="entry name" value="C2_SRC2_like"/>
    <property type="match status" value="1"/>
</dbReference>